<dbReference type="EMBL" id="CAJZBQ010000021">
    <property type="protein sequence ID" value="CAG9318706.1"/>
    <property type="molecule type" value="Genomic_DNA"/>
</dbReference>
<keyword evidence="5" id="KW-1185">Reference proteome</keyword>
<dbReference type="PANTHER" id="PTHR32215:SF0">
    <property type="entry name" value="CILIA- AND FLAGELLA-ASSOCIATED PROTEIN 57"/>
    <property type="match status" value="1"/>
</dbReference>
<feature type="region of interest" description="Disordered" evidence="3">
    <location>
        <begin position="1153"/>
        <end position="1178"/>
    </location>
</feature>
<sequence length="1178" mass="137311">MDSSLSVRTQHIFGFKGDTNGSIYYIDDHRVVYTAGHNVIIYSIEDRKMEFFPCQEGTLGISAISLCPKRRYLAVAERAERAIIFVYDTSKQRKKRPLITTDCLSQEYISLAFAPKQEKKFLISMGGAPDWTLIYWQWDRQKVLYAAKVSTGSPVYSISFNILDYANGIICTGNNIFRWFKAVEGSLKAQNTGIQKKEPHVSNNFLCHSWLYDGKLVIGTDAGEILLFDQNCDYRGYFTSGMESWSPLCILPFSNGFLVGGEEARVVVFERNTDDLRMHYARSQRSICVTNQPTAKVKGMSISPNSEDTLILSLDNSQIYSIAFSSEREEAEPLSDVFHTNAITGLDVCIRKPLVVTCGLDNSVRIWNYLENKLEVAEYFSEEPYSVAFHPSGFHIVVGFADKLRMMNVFTNGIKPYKDIHIKACREIKFCNGGHMFAATNGHLIQVFNFYTGENPPNMQFKGHTGKVSSLDWNEDDTSLVSTGWDGAVFEWKLYSKGEQTSSQKYSRKGAKFSCIIGTTENRPEGRMLYVAGNDKDIKEISGETCLRSLDTGVTIGQIALSHSGKLLFAGVAEAEKPGAIRAYKFDPFNGDYIEYQAHCLPIERIRISFDDNFLFTVGQDGCLIIFEIEDKDFRVIKREKEGFNIFAEEILVTKSEIQELFHEIDNLTTTSKELETNNKMQYNMALEEKQEEIDKLKQQIHQESLQEKGRYENLLSNKKEMENTYEERIMQLQQQFEIEKQELKTNFQFKKNKEVERYLELSKEREIRAKEAAERIERLKSEHTKVMAEREEQFREKLEEVRMKIEQLSRENEDQQQDFEAKCKRFEERNERDLFELRELNIKEIQGIKFDCDTADAELNLAKKVEERLKEEKNKKAEEAKQMDDELERQREDIKQLNELIKQNTKEIKIRKKTIKEKERRIYELRKKNQELEKFRFVLDYKIRELKRDIGPREDEISRLKEQTNEMEKELKHLESVNEKLGILVENLRLRQDGMQNEITKQREKLRKNQARIQAFKDGIYDCVQYIQEEKKLKEAVLKLYEKFVRNETQTKGVTTEKEYVRQCNHLESTITGLRKKLKKVNKVHHQDLIRIMNQNVELINEINGLRKELKFLNYLKRQVDALNQKGGKKAIIEDVTKKEIEMQKEEIQNLKRKLSELETGRPPSNGRFSEEMNSFS</sequence>
<name>A0AAU9J311_9CILI</name>
<dbReference type="AlphaFoldDB" id="A0AAU9J311"/>
<dbReference type="InterPro" id="IPR011047">
    <property type="entry name" value="Quinoprotein_ADH-like_sf"/>
</dbReference>
<dbReference type="InterPro" id="IPR001680">
    <property type="entry name" value="WD40_rpt"/>
</dbReference>
<dbReference type="SUPFAM" id="SSF50998">
    <property type="entry name" value="Quinoprotein alcohol dehydrogenase-like"/>
    <property type="match status" value="1"/>
</dbReference>
<gene>
    <name evidence="4" type="ORF">BSTOLATCC_MIC22076</name>
</gene>
<dbReference type="SMART" id="SM00320">
    <property type="entry name" value="WD40"/>
    <property type="match status" value="4"/>
</dbReference>
<evidence type="ECO:0000313" key="5">
    <source>
        <dbReference type="Proteomes" id="UP001162131"/>
    </source>
</evidence>
<dbReference type="InterPro" id="IPR052993">
    <property type="entry name" value="CFA-57"/>
</dbReference>
<protein>
    <recommendedName>
        <fullName evidence="6">Cilia- and flagella-associated protein 57</fullName>
    </recommendedName>
</protein>
<evidence type="ECO:0008006" key="6">
    <source>
        <dbReference type="Google" id="ProtNLM"/>
    </source>
</evidence>
<feature type="repeat" description="WD" evidence="1">
    <location>
        <begin position="339"/>
        <end position="377"/>
    </location>
</feature>
<dbReference type="Pfam" id="PF00400">
    <property type="entry name" value="WD40"/>
    <property type="match status" value="2"/>
</dbReference>
<evidence type="ECO:0000256" key="1">
    <source>
        <dbReference type="PROSITE-ProRule" id="PRU00221"/>
    </source>
</evidence>
<reference evidence="4" key="1">
    <citation type="submission" date="2021-09" db="EMBL/GenBank/DDBJ databases">
        <authorList>
            <consortium name="AG Swart"/>
            <person name="Singh M."/>
            <person name="Singh A."/>
            <person name="Seah K."/>
            <person name="Emmerich C."/>
        </authorList>
    </citation>
    <scope>NUCLEOTIDE SEQUENCE</scope>
    <source>
        <strain evidence="4">ATCC30299</strain>
    </source>
</reference>
<feature type="repeat" description="WD" evidence="1">
    <location>
        <begin position="461"/>
        <end position="502"/>
    </location>
</feature>
<dbReference type="InterPro" id="IPR036322">
    <property type="entry name" value="WD40_repeat_dom_sf"/>
</dbReference>
<evidence type="ECO:0000313" key="4">
    <source>
        <dbReference type="EMBL" id="CAG9318706.1"/>
    </source>
</evidence>
<comment type="caution">
    <text evidence="4">The sequence shown here is derived from an EMBL/GenBank/DDBJ whole genome shotgun (WGS) entry which is preliminary data.</text>
</comment>
<accession>A0AAU9J311</accession>
<dbReference type="PANTHER" id="PTHR32215">
    <property type="entry name" value="CILIA- AND FLAGELLA-ASSOCIATED PROTEIN 57"/>
    <property type="match status" value="1"/>
</dbReference>
<organism evidence="4 5">
    <name type="scientific">Blepharisma stoltei</name>
    <dbReference type="NCBI Taxonomy" id="1481888"/>
    <lineage>
        <taxon>Eukaryota</taxon>
        <taxon>Sar</taxon>
        <taxon>Alveolata</taxon>
        <taxon>Ciliophora</taxon>
        <taxon>Postciliodesmatophora</taxon>
        <taxon>Heterotrichea</taxon>
        <taxon>Heterotrichida</taxon>
        <taxon>Blepharismidae</taxon>
        <taxon>Blepharisma</taxon>
    </lineage>
</organism>
<dbReference type="Proteomes" id="UP001162131">
    <property type="component" value="Unassembled WGS sequence"/>
</dbReference>
<keyword evidence="1" id="KW-0853">WD repeat</keyword>
<proteinExistence type="predicted"/>
<evidence type="ECO:0000256" key="2">
    <source>
        <dbReference type="SAM" id="Coils"/>
    </source>
</evidence>
<keyword evidence="2" id="KW-0175">Coiled coil</keyword>
<dbReference type="InterPro" id="IPR015943">
    <property type="entry name" value="WD40/YVTN_repeat-like_dom_sf"/>
</dbReference>
<dbReference type="Gene3D" id="2.130.10.10">
    <property type="entry name" value="YVTN repeat-like/Quinoprotein amine dehydrogenase"/>
    <property type="match status" value="2"/>
</dbReference>
<dbReference type="PROSITE" id="PS50294">
    <property type="entry name" value="WD_REPEATS_REGION"/>
    <property type="match status" value="1"/>
</dbReference>
<dbReference type="PROSITE" id="PS50082">
    <property type="entry name" value="WD_REPEATS_2"/>
    <property type="match status" value="2"/>
</dbReference>
<dbReference type="SUPFAM" id="SSF50978">
    <property type="entry name" value="WD40 repeat-like"/>
    <property type="match status" value="1"/>
</dbReference>
<evidence type="ECO:0000256" key="3">
    <source>
        <dbReference type="SAM" id="MobiDB-lite"/>
    </source>
</evidence>
<feature type="coiled-coil region" evidence="2">
    <location>
        <begin position="658"/>
        <end position="1006"/>
    </location>
</feature>